<evidence type="ECO:0000256" key="2">
    <source>
        <dbReference type="ARBA" id="ARBA00004496"/>
    </source>
</evidence>
<proteinExistence type="inferred from homology"/>
<sequence length="287" mass="32019">MQLRFLILQLPRVLVASPAGLVLAARMYYAVRTGRKPGVYQTWDECKEQVYQFSSAKYKKFATEEEAWAFVNSGNSAGPKSESKSDSCHEEKVENLIGSKRPHQESSSSSDEEECKRGKYTETSSVPLIEKTAFTYMGDSAVVYTDGCCSCNGRKKARAGIGVYWGPGHPLNISDRLSGRQTNQRAEIQAACRAIAQAKSQNIRKLVLYTDSMFTINGITKWIHSWSANEWKLSTGKKVINKRDFKKLKKLTEGMDIKWIHIPGHAGFPGNEAADGLAREGARKPEK</sequence>
<keyword evidence="6" id="KW-0963">Cytoplasm</keyword>
<dbReference type="AlphaFoldDB" id="A0A6P8PTX5"/>
<dbReference type="SUPFAM" id="SSF53098">
    <property type="entry name" value="Ribonuclease H-like"/>
    <property type="match status" value="1"/>
</dbReference>
<evidence type="ECO:0000313" key="19">
    <source>
        <dbReference type="RefSeq" id="XP_033791693.1"/>
    </source>
</evidence>
<evidence type="ECO:0000256" key="8">
    <source>
        <dbReference type="ARBA" id="ARBA00022723"/>
    </source>
</evidence>
<dbReference type="GeneID" id="117356515"/>
<comment type="subcellular location">
    <subcellularLocation>
        <location evidence="2">Cytoplasm</location>
    </subcellularLocation>
</comment>
<dbReference type="InterPro" id="IPR036397">
    <property type="entry name" value="RNaseH_sf"/>
</dbReference>
<dbReference type="InterPro" id="IPR017067">
    <property type="entry name" value="RNase_H1_euk"/>
</dbReference>
<dbReference type="SUPFAM" id="SSF55658">
    <property type="entry name" value="L9 N-domain-like"/>
    <property type="match status" value="1"/>
</dbReference>
<dbReference type="InterPro" id="IPR037056">
    <property type="entry name" value="RNase_H1_N_sf"/>
</dbReference>
<dbReference type="PIRSF" id="PIRSF036852">
    <property type="entry name" value="Ribonuclease_H1_euk"/>
    <property type="match status" value="1"/>
</dbReference>
<dbReference type="CDD" id="cd09280">
    <property type="entry name" value="RNase_HI_eukaryote_like"/>
    <property type="match status" value="1"/>
</dbReference>
<comment type="similarity">
    <text evidence="3 14">Belongs to the RNase H family.</text>
</comment>
<dbReference type="InterPro" id="IPR012337">
    <property type="entry name" value="RNaseH-like_sf"/>
</dbReference>
<dbReference type="RefSeq" id="XP_033791692.1">
    <property type="nucleotide sequence ID" value="XM_033935801.1"/>
</dbReference>
<dbReference type="InterPro" id="IPR009027">
    <property type="entry name" value="Ribosomal_bL9/RNase_H1_N"/>
</dbReference>
<keyword evidence="7 14" id="KW-0540">Nuclease</keyword>
<evidence type="ECO:0000256" key="4">
    <source>
        <dbReference type="ARBA" id="ARBA00011245"/>
    </source>
</evidence>
<evidence type="ECO:0000313" key="17">
    <source>
        <dbReference type="Proteomes" id="UP000515159"/>
    </source>
</evidence>
<dbReference type="Pfam" id="PF01693">
    <property type="entry name" value="Cauli_VI"/>
    <property type="match status" value="1"/>
</dbReference>
<evidence type="ECO:0000313" key="18">
    <source>
        <dbReference type="RefSeq" id="XP_033791692.1"/>
    </source>
</evidence>
<dbReference type="PANTHER" id="PTHR10642:SF32">
    <property type="entry name" value="RIBONUCLEASE H1"/>
    <property type="match status" value="1"/>
</dbReference>
<evidence type="ECO:0000256" key="11">
    <source>
        <dbReference type="ARBA" id="ARBA00022842"/>
    </source>
</evidence>
<feature type="domain" description="RNase H type-1" evidence="16">
    <location>
        <begin position="137"/>
        <end position="283"/>
    </location>
</feature>
<comment type="function">
    <text evidence="12">Endonuclease that specifically degrades the RNA of RNA-DNA hybrids. Plays a role in RNA polymerase II (RNAp II) transcription termination by degrading R-loop RNA-DNA hybrid formation at G-rich pause sites located downstream of the poly(A) site and behind the elongating RNAp II.</text>
</comment>
<reference evidence="18 19" key="1">
    <citation type="submission" date="2025-04" db="UniProtKB">
        <authorList>
            <consortium name="RefSeq"/>
        </authorList>
    </citation>
    <scope>IDENTIFICATION</scope>
</reference>
<dbReference type="PANTHER" id="PTHR10642">
    <property type="entry name" value="RIBONUCLEASE H1"/>
    <property type="match status" value="1"/>
</dbReference>
<evidence type="ECO:0000256" key="7">
    <source>
        <dbReference type="ARBA" id="ARBA00022722"/>
    </source>
</evidence>
<dbReference type="Gene3D" id="3.40.970.10">
    <property type="entry name" value="Ribonuclease H1, N-terminal domain"/>
    <property type="match status" value="1"/>
</dbReference>
<comment type="subunit">
    <text evidence="4">Monomer.</text>
</comment>
<gene>
    <name evidence="18 19" type="primary">LOC117356515</name>
</gene>
<evidence type="ECO:0000256" key="15">
    <source>
        <dbReference type="SAM" id="MobiDB-lite"/>
    </source>
</evidence>
<dbReference type="GO" id="GO:0005739">
    <property type="term" value="C:mitochondrion"/>
    <property type="evidence" value="ECO:0007669"/>
    <property type="project" value="UniProtKB-ARBA"/>
</dbReference>
<name>A0A6P8PTX5_GEOSA</name>
<keyword evidence="10 14" id="KW-0378">Hydrolase</keyword>
<dbReference type="InterPro" id="IPR050092">
    <property type="entry name" value="RNase_H"/>
</dbReference>
<dbReference type="RefSeq" id="XP_033791693.1">
    <property type="nucleotide sequence ID" value="XM_033935802.1"/>
</dbReference>
<dbReference type="FunFam" id="3.30.420.10:FF:000049">
    <property type="entry name" value="Ribonuclease H1"/>
    <property type="match status" value="1"/>
</dbReference>
<keyword evidence="8 14" id="KW-0479">Metal-binding</keyword>
<evidence type="ECO:0000256" key="13">
    <source>
        <dbReference type="ARBA" id="ARBA00068459"/>
    </source>
</evidence>
<feature type="region of interest" description="Disordered" evidence="15">
    <location>
        <begin position="73"/>
        <end position="119"/>
    </location>
</feature>
<dbReference type="Proteomes" id="UP000515159">
    <property type="component" value="Chromosome 3"/>
</dbReference>
<evidence type="ECO:0000256" key="14">
    <source>
        <dbReference type="PIRNR" id="PIRNR036852"/>
    </source>
</evidence>
<organism evidence="17 18">
    <name type="scientific">Geotrypetes seraphini</name>
    <name type="common">Gaboon caecilian</name>
    <name type="synonym">Caecilia seraphini</name>
    <dbReference type="NCBI Taxonomy" id="260995"/>
    <lineage>
        <taxon>Eukaryota</taxon>
        <taxon>Metazoa</taxon>
        <taxon>Chordata</taxon>
        <taxon>Craniata</taxon>
        <taxon>Vertebrata</taxon>
        <taxon>Euteleostomi</taxon>
        <taxon>Amphibia</taxon>
        <taxon>Gymnophiona</taxon>
        <taxon>Geotrypetes</taxon>
    </lineage>
</organism>
<dbReference type="KEGG" id="gsh:117356515"/>
<dbReference type="GO" id="GO:0000287">
    <property type="term" value="F:magnesium ion binding"/>
    <property type="evidence" value="ECO:0007669"/>
    <property type="project" value="UniProtKB-UniRule"/>
</dbReference>
<evidence type="ECO:0000256" key="3">
    <source>
        <dbReference type="ARBA" id="ARBA00005300"/>
    </source>
</evidence>
<accession>A0A6P8PTX5</accession>
<dbReference type="GO" id="GO:0003676">
    <property type="term" value="F:nucleic acid binding"/>
    <property type="evidence" value="ECO:0007669"/>
    <property type="project" value="UniProtKB-UniRule"/>
</dbReference>
<evidence type="ECO:0000256" key="10">
    <source>
        <dbReference type="ARBA" id="ARBA00022801"/>
    </source>
</evidence>
<dbReference type="InterPro" id="IPR002156">
    <property type="entry name" value="RNaseH_domain"/>
</dbReference>
<evidence type="ECO:0000256" key="6">
    <source>
        <dbReference type="ARBA" id="ARBA00022490"/>
    </source>
</evidence>
<dbReference type="Gene3D" id="3.30.420.10">
    <property type="entry name" value="Ribonuclease H-like superfamily/Ribonuclease H"/>
    <property type="match status" value="1"/>
</dbReference>
<dbReference type="PROSITE" id="PS50879">
    <property type="entry name" value="RNASE_H_1"/>
    <property type="match status" value="1"/>
</dbReference>
<evidence type="ECO:0000259" key="16">
    <source>
        <dbReference type="PROSITE" id="PS50879"/>
    </source>
</evidence>
<keyword evidence="17" id="KW-1185">Reference proteome</keyword>
<evidence type="ECO:0000256" key="5">
    <source>
        <dbReference type="ARBA" id="ARBA00012180"/>
    </source>
</evidence>
<dbReference type="GO" id="GO:0043137">
    <property type="term" value="P:DNA replication, removal of RNA primer"/>
    <property type="evidence" value="ECO:0007669"/>
    <property type="project" value="TreeGrafter"/>
</dbReference>
<evidence type="ECO:0000256" key="1">
    <source>
        <dbReference type="ARBA" id="ARBA00001946"/>
    </source>
</evidence>
<evidence type="ECO:0000256" key="9">
    <source>
        <dbReference type="ARBA" id="ARBA00022759"/>
    </source>
</evidence>
<dbReference type="GO" id="GO:0004523">
    <property type="term" value="F:RNA-DNA hybrid ribonuclease activity"/>
    <property type="evidence" value="ECO:0007669"/>
    <property type="project" value="UniProtKB-UniRule"/>
</dbReference>
<feature type="compositionally biased region" description="Basic and acidic residues" evidence="15">
    <location>
        <begin position="81"/>
        <end position="94"/>
    </location>
</feature>
<dbReference type="InterPro" id="IPR011320">
    <property type="entry name" value="RNase_H1_N"/>
</dbReference>
<protein>
    <recommendedName>
        <fullName evidence="13 14">Ribonuclease H1</fullName>
        <shortName evidence="14">RNase H1</shortName>
        <ecNumber evidence="5 14">3.1.26.4</ecNumber>
    </recommendedName>
</protein>
<comment type="cofactor">
    <cofactor evidence="1 14">
        <name>Mg(2+)</name>
        <dbReference type="ChEBI" id="CHEBI:18420"/>
    </cofactor>
</comment>
<comment type="catalytic activity">
    <reaction evidence="14">
        <text>Endonucleolytic cleavage to 5'-phosphomonoester.</text>
        <dbReference type="EC" id="3.1.26.4"/>
    </reaction>
</comment>
<evidence type="ECO:0000256" key="12">
    <source>
        <dbReference type="ARBA" id="ARBA00059147"/>
    </source>
</evidence>
<keyword evidence="9 14" id="KW-0255">Endonuclease</keyword>
<dbReference type="EC" id="3.1.26.4" evidence="5 14"/>
<dbReference type="Pfam" id="PF00075">
    <property type="entry name" value="RNase_H"/>
    <property type="match status" value="1"/>
</dbReference>
<keyword evidence="11 14" id="KW-0460">Magnesium</keyword>
<dbReference type="OrthoDB" id="407198at2759"/>
<dbReference type="FunFam" id="3.40.970.10:FF:000001">
    <property type="entry name" value="Ribonuclease H1"/>
    <property type="match status" value="1"/>
</dbReference>